<evidence type="ECO:0000256" key="7">
    <source>
        <dbReference type="SAM" id="Coils"/>
    </source>
</evidence>
<keyword evidence="13" id="KW-1185">Reference proteome</keyword>
<evidence type="ECO:0000256" key="6">
    <source>
        <dbReference type="PROSITE-ProRule" id="PRU00552"/>
    </source>
</evidence>
<feature type="short sequence motif" description="Q motif" evidence="6">
    <location>
        <begin position="504"/>
        <end position="533"/>
    </location>
</feature>
<keyword evidence="2" id="KW-0547">Nucleotide-binding</keyword>
<feature type="domain" description="Helicase C-terminal" evidence="10">
    <location>
        <begin position="725"/>
        <end position="886"/>
    </location>
</feature>
<comment type="caution">
    <text evidence="12">The sequence shown here is derived from an EMBL/GenBank/DDBJ whole genome shotgun (WGS) entry which is preliminary data.</text>
</comment>
<dbReference type="SMART" id="SM00490">
    <property type="entry name" value="HELICc"/>
    <property type="match status" value="1"/>
</dbReference>
<feature type="domain" description="DEAD-box RNA helicase Q" evidence="11">
    <location>
        <begin position="504"/>
        <end position="533"/>
    </location>
</feature>
<proteinExistence type="predicted"/>
<keyword evidence="4" id="KW-0347">Helicase</keyword>
<evidence type="ECO:0000313" key="13">
    <source>
        <dbReference type="Proteomes" id="UP000688137"/>
    </source>
</evidence>
<evidence type="ECO:0000259" key="9">
    <source>
        <dbReference type="PROSITE" id="PS51192"/>
    </source>
</evidence>
<protein>
    <recommendedName>
        <fullName evidence="1">RNA helicase</fullName>
        <ecNumber evidence="1">3.6.4.13</ecNumber>
    </recommendedName>
</protein>
<reference evidence="12" key="1">
    <citation type="submission" date="2021-01" db="EMBL/GenBank/DDBJ databases">
        <authorList>
            <consortium name="Genoscope - CEA"/>
            <person name="William W."/>
        </authorList>
    </citation>
    <scope>NUCLEOTIDE SEQUENCE</scope>
</reference>
<feature type="region of interest" description="Disordered" evidence="8">
    <location>
        <begin position="1"/>
        <end position="98"/>
    </location>
</feature>
<feature type="compositionally biased region" description="Acidic residues" evidence="8">
    <location>
        <begin position="283"/>
        <end position="292"/>
    </location>
</feature>
<dbReference type="CDD" id="cd18787">
    <property type="entry name" value="SF2_C_DEAD"/>
    <property type="match status" value="1"/>
</dbReference>
<dbReference type="FunFam" id="3.40.50.300:FF:000079">
    <property type="entry name" value="probable ATP-dependent RNA helicase DDX17"/>
    <property type="match status" value="1"/>
</dbReference>
<evidence type="ECO:0000259" key="10">
    <source>
        <dbReference type="PROSITE" id="PS51194"/>
    </source>
</evidence>
<feature type="region of interest" description="Disordered" evidence="8">
    <location>
        <begin position="263"/>
        <end position="327"/>
    </location>
</feature>
<dbReference type="InterPro" id="IPR000629">
    <property type="entry name" value="RNA-helicase_DEAD-box_CS"/>
</dbReference>
<dbReference type="EMBL" id="CAJJDM010000011">
    <property type="protein sequence ID" value="CAD8050074.1"/>
    <property type="molecule type" value="Genomic_DNA"/>
</dbReference>
<dbReference type="GO" id="GO:0016787">
    <property type="term" value="F:hydrolase activity"/>
    <property type="evidence" value="ECO:0007669"/>
    <property type="project" value="UniProtKB-KW"/>
</dbReference>
<dbReference type="InterPro" id="IPR001650">
    <property type="entry name" value="Helicase_C-like"/>
</dbReference>
<feature type="compositionally biased region" description="Basic and acidic residues" evidence="8">
    <location>
        <begin position="31"/>
        <end position="52"/>
    </location>
</feature>
<evidence type="ECO:0000256" key="2">
    <source>
        <dbReference type="ARBA" id="ARBA00022741"/>
    </source>
</evidence>
<dbReference type="InterPro" id="IPR014014">
    <property type="entry name" value="RNA_helicase_DEAD_Q_motif"/>
</dbReference>
<feature type="compositionally biased region" description="Low complexity" evidence="8">
    <location>
        <begin position="263"/>
        <end position="273"/>
    </location>
</feature>
<feature type="compositionally biased region" description="Basic and acidic residues" evidence="8">
    <location>
        <begin position="310"/>
        <end position="327"/>
    </location>
</feature>
<evidence type="ECO:0000256" key="5">
    <source>
        <dbReference type="ARBA" id="ARBA00022840"/>
    </source>
</evidence>
<keyword evidence="3" id="KW-0378">Hydrolase</keyword>
<dbReference type="AlphaFoldDB" id="A0A8S1KGV2"/>
<dbReference type="GO" id="GO:0003676">
    <property type="term" value="F:nucleic acid binding"/>
    <property type="evidence" value="ECO:0007669"/>
    <property type="project" value="InterPro"/>
</dbReference>
<keyword evidence="7" id="KW-0175">Coiled coil</keyword>
<name>A0A8S1KGV2_PARPR</name>
<dbReference type="InterPro" id="IPR011545">
    <property type="entry name" value="DEAD/DEAH_box_helicase_dom"/>
</dbReference>
<dbReference type="CDD" id="cd17953">
    <property type="entry name" value="DEADc_DDX46"/>
    <property type="match status" value="1"/>
</dbReference>
<evidence type="ECO:0000313" key="12">
    <source>
        <dbReference type="EMBL" id="CAD8050074.1"/>
    </source>
</evidence>
<feature type="coiled-coil region" evidence="7">
    <location>
        <begin position="368"/>
        <end position="418"/>
    </location>
</feature>
<dbReference type="PANTHER" id="PTHR47958">
    <property type="entry name" value="ATP-DEPENDENT RNA HELICASE DBP3"/>
    <property type="match status" value="1"/>
</dbReference>
<keyword evidence="5" id="KW-0067">ATP-binding</keyword>
<dbReference type="PROSITE" id="PS51195">
    <property type="entry name" value="Q_MOTIF"/>
    <property type="match status" value="1"/>
</dbReference>
<dbReference type="Proteomes" id="UP000688137">
    <property type="component" value="Unassembled WGS sequence"/>
</dbReference>
<dbReference type="GO" id="GO:0003724">
    <property type="term" value="F:RNA helicase activity"/>
    <property type="evidence" value="ECO:0007669"/>
    <property type="project" value="UniProtKB-EC"/>
</dbReference>
<dbReference type="Pfam" id="PF00270">
    <property type="entry name" value="DEAD"/>
    <property type="match status" value="1"/>
</dbReference>
<evidence type="ECO:0000256" key="1">
    <source>
        <dbReference type="ARBA" id="ARBA00012552"/>
    </source>
</evidence>
<evidence type="ECO:0000259" key="11">
    <source>
        <dbReference type="PROSITE" id="PS51195"/>
    </source>
</evidence>
<evidence type="ECO:0000256" key="3">
    <source>
        <dbReference type="ARBA" id="ARBA00022801"/>
    </source>
</evidence>
<feature type="domain" description="Helicase ATP-binding" evidence="9">
    <location>
        <begin position="536"/>
        <end position="714"/>
    </location>
</feature>
<feature type="compositionally biased region" description="Basic and acidic residues" evidence="8">
    <location>
        <begin position="83"/>
        <end position="97"/>
    </location>
</feature>
<sequence length="1158" mass="134988">MGKDKKKSRSRSKSGKKKEKKEKKEKKSKAKKDSIKKESIKKKESLKKESQKKNKKQKESKKKDNKSRKKSQSPSPMNAQKKQAQDEQKLKEGEQKRLSRLMKAKLIKFQNSDDDDDDDKKEFVYKDPEVIEPILPPDEQLIYDWSQRNQEKQIQDALKKCRLVGEKLFYDSDGIEEDDNPDEQFQDENCTDNKQDTKMQEEYDQEIQKQNEKVDKEQQQRFLIEKKTLNNDSDSDSEDEVASNAKLFTKNLLSISKLKELQLQPQQQFQRQQQAKRRWREEQIDDQEEDPLEAFMRQVECEATQQADEDEKRRKEEEEKEKKRKQAIEEELRKLNAQKVITYEDIIQNNINQSNQKNNNNGMDIESIQEIQNQQKELEQQIIEDDEEDNKFYEQFMKELKRKELEEKMRQREDEDEAEDVDLEQQQMLALLEEEPDIFDKQKKLEKKELKPVDHSTIDYQPFRKDFYREVSELEQMTAEEAKKLRQQLGDIKVRGKDVPKPIQNWYQCGLNDRILNILIEKKKFINPFPIQSQAISCIMSGRDFIGIAETGSGKTLAYLLPLLRHVLDQPALKDGDGPIAIIMAPTRELAHQIYVNCRWFTSILNLNVVCCVGGAGIAGQLSDLKRGTEIVVCTPGRMIDVLTTSNGKITNLRRVTYVVIDEADRMFDLGFEPQICKIIQNIRPDRQLVMFSATFPKNVEQLAKRILRKPIECIVGGRGQAGGNIEQIIEFMDESDKLYKLLLLFQEWYTKGSILIFVEKQTEADDLFKELLKYGYKSFVLHGGMDPQDREFTIHDFKKGIRTIMVATSILARGLDIKHICLVINFSCPNHMEDYIHRIGRTGRAGQKGTAITFFTPQDEHLANDLVYLLEKSEQQLPEKLKEYQKSFMEKVKAGEAKIYRNKNRAGGGFTFGAEEEQKFQDFRAQMRKKFGLEGLMMDEQSSDDEKVLEEIAKGKLSEEERLKKQEERDRFERERIMQLIKDPALKSQILSEATKTANLCINSGGSREQVANAAMDAIKRVLKQHSQVNKSIEGGIEEAMQIINEFEERERNNHDFVSYDFEINDYPTQARLKILSKEFLNMIHELTNCQISQRGSLVEPGKKALPGQKKLFLRIEGENEYFVMSAYKEIKRMAQDLTLNQIQDNYAGIQTNSKLI</sequence>
<feature type="compositionally biased region" description="Basic residues" evidence="8">
    <location>
        <begin position="1"/>
        <end position="30"/>
    </location>
</feature>
<evidence type="ECO:0000256" key="8">
    <source>
        <dbReference type="SAM" id="MobiDB-lite"/>
    </source>
</evidence>
<accession>A0A8S1KGV2</accession>
<dbReference type="EC" id="3.6.4.13" evidence="1"/>
<dbReference type="OMA" id="LCHKNCD"/>
<organism evidence="12 13">
    <name type="scientific">Paramecium primaurelia</name>
    <dbReference type="NCBI Taxonomy" id="5886"/>
    <lineage>
        <taxon>Eukaryota</taxon>
        <taxon>Sar</taxon>
        <taxon>Alveolata</taxon>
        <taxon>Ciliophora</taxon>
        <taxon>Intramacronucleata</taxon>
        <taxon>Oligohymenophorea</taxon>
        <taxon>Peniculida</taxon>
        <taxon>Parameciidae</taxon>
        <taxon>Paramecium</taxon>
    </lineage>
</organism>
<dbReference type="GO" id="GO:0005524">
    <property type="term" value="F:ATP binding"/>
    <property type="evidence" value="ECO:0007669"/>
    <property type="project" value="UniProtKB-KW"/>
</dbReference>
<dbReference type="Pfam" id="PF00271">
    <property type="entry name" value="Helicase_C"/>
    <property type="match status" value="1"/>
</dbReference>
<dbReference type="PROSITE" id="PS51192">
    <property type="entry name" value="HELICASE_ATP_BIND_1"/>
    <property type="match status" value="1"/>
</dbReference>
<feature type="region of interest" description="Disordered" evidence="8">
    <location>
        <begin position="172"/>
        <end position="242"/>
    </location>
</feature>
<dbReference type="SMART" id="SM00487">
    <property type="entry name" value="DEXDc"/>
    <property type="match status" value="1"/>
</dbReference>
<feature type="compositionally biased region" description="Basic residues" evidence="8">
    <location>
        <begin position="53"/>
        <end position="71"/>
    </location>
</feature>
<dbReference type="CDD" id="cd22387">
    <property type="entry name" value="KH-I_DDX46_like"/>
    <property type="match status" value="1"/>
</dbReference>
<dbReference type="PROSITE" id="PS51194">
    <property type="entry name" value="HELICASE_CTER"/>
    <property type="match status" value="1"/>
</dbReference>
<gene>
    <name evidence="12" type="ORF">PPRIM_AZ9-3.1.T0140308</name>
</gene>
<dbReference type="InterPro" id="IPR014001">
    <property type="entry name" value="Helicase_ATP-bd"/>
</dbReference>
<dbReference type="PROSITE" id="PS00039">
    <property type="entry name" value="DEAD_ATP_HELICASE"/>
    <property type="match status" value="1"/>
</dbReference>
<feature type="compositionally biased region" description="Acidic residues" evidence="8">
    <location>
        <begin position="173"/>
        <end position="190"/>
    </location>
</feature>
<feature type="compositionally biased region" description="Basic and acidic residues" evidence="8">
    <location>
        <begin position="191"/>
        <end position="229"/>
    </location>
</feature>
<evidence type="ECO:0000256" key="4">
    <source>
        <dbReference type="ARBA" id="ARBA00022806"/>
    </source>
</evidence>